<accession>A0AAN8NAB0</accession>
<comment type="caution">
    <text evidence="4">The sequence shown here is derived from an EMBL/GenBank/DDBJ whole genome shotgun (WGS) entry which is preliminary data.</text>
</comment>
<dbReference type="InterPro" id="IPR027417">
    <property type="entry name" value="P-loop_NTPase"/>
</dbReference>
<dbReference type="SMART" id="SM00028">
    <property type="entry name" value="TPR"/>
    <property type="match status" value="4"/>
</dbReference>
<dbReference type="SUPFAM" id="SSF48452">
    <property type="entry name" value="TPR-like"/>
    <property type="match status" value="2"/>
</dbReference>
<evidence type="ECO:0000313" key="4">
    <source>
        <dbReference type="EMBL" id="KAK6350565.1"/>
    </source>
</evidence>
<sequence>MMRLLKVVAKFASESDDATRRISSMLNEIGNRLEILNDYAKGRSTEPEKIKQDSVKINSEILGLWLEIILFFEKRPGPARSSILEAEWKPVCRVYEEAVDIVQKAVDRVNRLVIWDLSRKQKEDVEIAQQVFPHDGLGNLQGPYFMGPAPTNAHNNPKFFSRTLPNLGTGQSGADCLEFIDKSLGSDIVDDEMRSLAIHGMGGVGKSQIAYAFACTRGDKFNPILWIDSESPNALAQSFNRVALEYLKLKDAIAGPDNKNRVQVKRWLAKTGHKWLLIFDNAERREDLDMYLPMGGRGSFLITSRKSSFASPGGGLEIFPFSHEEGSRFLLYLLSREITPGEREASLEVAKDLDGHALAINQMAAYIRAKRLSIRKFSELYKKNPRRVQDGDKPGWAQGGYSHSLNTVFKLSFEELSDTEWTLMGILSLMSPDAIPYKLLVLDDEKCAKEPAYLQFCQDDFRYVDDALERLLEFALIRKDPLTEIITVHRLVQEEFKHYMMQNRPDTRQDIFQGASKLLRYAFPHQINGRRMDHHWTEAAQYFRHVLSLQENVRRILKVEGASVAKDIANIEFCELTCDAAWNCVERHALDDLEKMVELCVGVLKESGIRQQNPLLLAHIYNSAGRLWSYRGEFERAEDYLNQCLTIRSDVLPKDDDEMANIHNNLGNLYLSRNELENALESHQKAYDIRSTKDKDCPNELAMIMSHHNLFRVYLASNEIDEAKKHIDQAQLRQGNWHMHAFTLYLQGQYYLKIGQKDTGLAYFQDCKEYLQQNGQETSVLVASAGYYIGYLHLSKGCIDGAPGPEVSIDEASIDEAIRALEGALAVLKIGSMPENYTAGIYYLLSQALAKKNNSDGHKAQDYAALATSVAKKLLKETYNAETITAETYRNFIECTFR</sequence>
<keyword evidence="1" id="KW-0802">TPR repeat</keyword>
<dbReference type="InterPro" id="IPR019734">
    <property type="entry name" value="TPR_rpt"/>
</dbReference>
<dbReference type="Pfam" id="PF25000">
    <property type="entry name" value="DUF7779"/>
    <property type="match status" value="1"/>
</dbReference>
<feature type="domain" description="NB-ARC" evidence="2">
    <location>
        <begin position="190"/>
        <end position="310"/>
    </location>
</feature>
<dbReference type="Pfam" id="PF13424">
    <property type="entry name" value="TPR_12"/>
    <property type="match status" value="1"/>
</dbReference>
<protein>
    <recommendedName>
        <fullName evidence="6">NB-ARC domain-containing protein</fullName>
    </recommendedName>
</protein>
<dbReference type="Proteomes" id="UP001313282">
    <property type="component" value="Unassembled WGS sequence"/>
</dbReference>
<dbReference type="PROSITE" id="PS50005">
    <property type="entry name" value="TPR"/>
    <property type="match status" value="1"/>
</dbReference>
<evidence type="ECO:0008006" key="6">
    <source>
        <dbReference type="Google" id="ProtNLM"/>
    </source>
</evidence>
<dbReference type="Gene3D" id="3.40.50.300">
    <property type="entry name" value="P-loop containing nucleotide triphosphate hydrolases"/>
    <property type="match status" value="1"/>
</dbReference>
<proteinExistence type="predicted"/>
<gene>
    <name evidence="4" type="ORF">TWF718_003755</name>
</gene>
<reference evidence="4 5" key="1">
    <citation type="submission" date="2019-10" db="EMBL/GenBank/DDBJ databases">
        <authorList>
            <person name="Palmer J.M."/>
        </authorList>
    </citation>
    <scope>NUCLEOTIDE SEQUENCE [LARGE SCALE GENOMIC DNA]</scope>
    <source>
        <strain evidence="4 5">TWF718</strain>
    </source>
</reference>
<dbReference type="Gene3D" id="1.25.40.10">
    <property type="entry name" value="Tetratricopeptide repeat domain"/>
    <property type="match status" value="2"/>
</dbReference>
<keyword evidence="5" id="KW-1185">Reference proteome</keyword>
<dbReference type="AlphaFoldDB" id="A0AAN8NAB0"/>
<evidence type="ECO:0000259" key="3">
    <source>
        <dbReference type="Pfam" id="PF25000"/>
    </source>
</evidence>
<dbReference type="InterPro" id="IPR002182">
    <property type="entry name" value="NB-ARC"/>
</dbReference>
<evidence type="ECO:0000313" key="5">
    <source>
        <dbReference type="Proteomes" id="UP001313282"/>
    </source>
</evidence>
<feature type="repeat" description="TPR" evidence="1">
    <location>
        <begin position="660"/>
        <end position="693"/>
    </location>
</feature>
<name>A0AAN8NAB0_9PEZI</name>
<evidence type="ECO:0000256" key="1">
    <source>
        <dbReference type="PROSITE-ProRule" id="PRU00339"/>
    </source>
</evidence>
<dbReference type="InterPro" id="IPR011990">
    <property type="entry name" value="TPR-like_helical_dom_sf"/>
</dbReference>
<dbReference type="EMBL" id="JAVHNR010000002">
    <property type="protein sequence ID" value="KAK6350565.1"/>
    <property type="molecule type" value="Genomic_DNA"/>
</dbReference>
<evidence type="ECO:0000259" key="2">
    <source>
        <dbReference type="Pfam" id="PF00931"/>
    </source>
</evidence>
<organism evidence="4 5">
    <name type="scientific">Orbilia javanica</name>
    <dbReference type="NCBI Taxonomy" id="47235"/>
    <lineage>
        <taxon>Eukaryota</taxon>
        <taxon>Fungi</taxon>
        <taxon>Dikarya</taxon>
        <taxon>Ascomycota</taxon>
        <taxon>Pezizomycotina</taxon>
        <taxon>Orbiliomycetes</taxon>
        <taxon>Orbiliales</taxon>
        <taxon>Orbiliaceae</taxon>
        <taxon>Orbilia</taxon>
    </lineage>
</organism>
<dbReference type="Pfam" id="PF00931">
    <property type="entry name" value="NB-ARC"/>
    <property type="match status" value="1"/>
</dbReference>
<dbReference type="PANTHER" id="PTHR35205:SF1">
    <property type="entry name" value="ZU5 DOMAIN-CONTAINING PROTEIN"/>
    <property type="match status" value="1"/>
</dbReference>
<dbReference type="InterPro" id="IPR056681">
    <property type="entry name" value="DUF7779"/>
</dbReference>
<dbReference type="SUPFAM" id="SSF52540">
    <property type="entry name" value="P-loop containing nucleoside triphosphate hydrolases"/>
    <property type="match status" value="1"/>
</dbReference>
<feature type="domain" description="DUF7779" evidence="3">
    <location>
        <begin position="412"/>
        <end position="503"/>
    </location>
</feature>
<dbReference type="PANTHER" id="PTHR35205">
    <property type="entry name" value="NB-ARC AND TPR DOMAIN PROTEIN"/>
    <property type="match status" value="1"/>
</dbReference>